<dbReference type="InterPro" id="IPR036864">
    <property type="entry name" value="Zn2-C6_fun-type_DNA-bd_sf"/>
</dbReference>
<evidence type="ECO:0000256" key="6">
    <source>
        <dbReference type="ARBA" id="ARBA00023242"/>
    </source>
</evidence>
<dbReference type="PROSITE" id="PS50048">
    <property type="entry name" value="ZN2_CY6_FUNGAL_2"/>
    <property type="match status" value="1"/>
</dbReference>
<organism evidence="9 10">
    <name type="scientific">Saitozyma podzolica</name>
    <dbReference type="NCBI Taxonomy" id="1890683"/>
    <lineage>
        <taxon>Eukaryota</taxon>
        <taxon>Fungi</taxon>
        <taxon>Dikarya</taxon>
        <taxon>Basidiomycota</taxon>
        <taxon>Agaricomycotina</taxon>
        <taxon>Tremellomycetes</taxon>
        <taxon>Tremellales</taxon>
        <taxon>Trimorphomycetaceae</taxon>
        <taxon>Saitozyma</taxon>
    </lineage>
</organism>
<keyword evidence="10" id="KW-1185">Reference proteome</keyword>
<keyword evidence="2" id="KW-0479">Metal-binding</keyword>
<dbReference type="CDD" id="cd12148">
    <property type="entry name" value="fungal_TF_MHR"/>
    <property type="match status" value="1"/>
</dbReference>
<keyword evidence="6" id="KW-0539">Nucleus</keyword>
<keyword evidence="5" id="KW-0804">Transcription</keyword>
<feature type="compositionally biased region" description="Acidic residues" evidence="7">
    <location>
        <begin position="93"/>
        <end position="109"/>
    </location>
</feature>
<keyword evidence="3" id="KW-0805">Transcription regulation</keyword>
<dbReference type="OrthoDB" id="3429912at2759"/>
<dbReference type="AlphaFoldDB" id="A0A427YQ57"/>
<dbReference type="SMART" id="SM00906">
    <property type="entry name" value="Fungal_trans"/>
    <property type="match status" value="1"/>
</dbReference>
<evidence type="ECO:0000256" key="7">
    <source>
        <dbReference type="SAM" id="MobiDB-lite"/>
    </source>
</evidence>
<evidence type="ECO:0000313" key="9">
    <source>
        <dbReference type="EMBL" id="RSH93197.1"/>
    </source>
</evidence>
<evidence type="ECO:0000256" key="4">
    <source>
        <dbReference type="ARBA" id="ARBA00023125"/>
    </source>
</evidence>
<feature type="region of interest" description="Disordered" evidence="7">
    <location>
        <begin position="315"/>
        <end position="403"/>
    </location>
</feature>
<comment type="caution">
    <text evidence="9">The sequence shown here is derived from an EMBL/GenBank/DDBJ whole genome shotgun (WGS) entry which is preliminary data.</text>
</comment>
<dbReference type="Gene3D" id="4.10.240.10">
    <property type="entry name" value="Zn(2)-C6 fungal-type DNA-binding domain"/>
    <property type="match status" value="1"/>
</dbReference>
<evidence type="ECO:0000256" key="2">
    <source>
        <dbReference type="ARBA" id="ARBA00022723"/>
    </source>
</evidence>
<dbReference type="GO" id="GO:0006351">
    <property type="term" value="P:DNA-templated transcription"/>
    <property type="evidence" value="ECO:0007669"/>
    <property type="project" value="InterPro"/>
</dbReference>
<dbReference type="GO" id="GO:0000976">
    <property type="term" value="F:transcription cis-regulatory region binding"/>
    <property type="evidence" value="ECO:0007669"/>
    <property type="project" value="TreeGrafter"/>
</dbReference>
<dbReference type="GO" id="GO:0005634">
    <property type="term" value="C:nucleus"/>
    <property type="evidence" value="ECO:0007669"/>
    <property type="project" value="UniProtKB-SubCell"/>
</dbReference>
<dbReference type="GO" id="GO:0008270">
    <property type="term" value="F:zinc ion binding"/>
    <property type="evidence" value="ECO:0007669"/>
    <property type="project" value="InterPro"/>
</dbReference>
<dbReference type="EMBL" id="RSCD01000004">
    <property type="protein sequence ID" value="RSH93197.1"/>
    <property type="molecule type" value="Genomic_DNA"/>
</dbReference>
<evidence type="ECO:0000259" key="8">
    <source>
        <dbReference type="PROSITE" id="PS50048"/>
    </source>
</evidence>
<name>A0A427YQ57_9TREE</name>
<dbReference type="CDD" id="cd00067">
    <property type="entry name" value="GAL4"/>
    <property type="match status" value="1"/>
</dbReference>
<feature type="compositionally biased region" description="Polar residues" evidence="7">
    <location>
        <begin position="349"/>
        <end position="360"/>
    </location>
</feature>
<comment type="subcellular location">
    <subcellularLocation>
        <location evidence="1">Nucleus</location>
    </subcellularLocation>
</comment>
<dbReference type="GO" id="GO:0000981">
    <property type="term" value="F:DNA-binding transcription factor activity, RNA polymerase II-specific"/>
    <property type="evidence" value="ECO:0007669"/>
    <property type="project" value="InterPro"/>
</dbReference>
<feature type="compositionally biased region" description="Low complexity" evidence="7">
    <location>
        <begin position="8"/>
        <end position="17"/>
    </location>
</feature>
<feature type="domain" description="Zn(2)-C6 fungal-type" evidence="8">
    <location>
        <begin position="143"/>
        <end position="178"/>
    </location>
</feature>
<dbReference type="STRING" id="1890683.A0A427YQ57"/>
<sequence length="965" mass="105826">MKRNWDPSSSSYSAAASQNPEEGGWIHPYASAYSSIPIPSNPSPLQNSVNAQFYDSAGYGTNEPAEKRSKVSGDGLGMGMTRDGSSQGRGDDSDGDDDEDDEDDDEDGDQQNSGKGTPARKNSKVAKGPDGKPKVKLTRGSRACIACRKIKMRCIPDESSGPGGPCKRCKSGGHECIFEESNRGKRSTRKNEALAAKVAKMEAALKGIGAALSSIDQPSLNSFSTALHSATSDHDVIQLITSHTSAAAVPTLAVAMNRSYGADPFSAPYGGEESSHTLGHLAQPPLSPRLHSLPDNVLSPLGLLAEASLQNTHSDKKHIGNYGNGKLMHRPSPLSLGDSRPTMHGRTGSGMSISSSTYRMATSDVRGGSGAEDDDKPANHERGVASHDYFKPGALPPMTIPTGDTRGPELMSMVSREEIDELFGIFFEHMYPHVPMIYKEFHTPDLVLQRSQFLCTVICAIAARYYKKRDDLNGKLSAFAKRLAFEVPSRGYKSVEVVQAYLLLSLWTLGPEKTFEQDRTWMMLGMAIRMATDLNLHRKSMTSGLDTEEGRARDLEIINRERCWLHCFVLDRSLSAQMGKPYTLREDYIIRNACEANWHQQRFSLPTDRAIAAYVVLQQIMSRAIDSIYSSTTTVSGLRLDCDYMLIVRSAHEELRRWLTEWNKPESTDPNDVQHQYDSRAQFYFAYSSLVLYSFGLENALERAKMDISFFLTNVYEAATRVCTVVKEQFLPKGFMPYLPDTNFVMCSYALLSLLKLLKPELRPYHDSEEAIFKLVMEMADILEDCAVDPLHQPAIYAAFIREIVRKTKESRAEPSRAASPVQPGAGIAASATNGTTLADAMYDPQLLAETSTWQPSDMINDNPQFTFVPQGGDMMILPSNAGPSESVQNSPSAAFLPNYSSGTPQGTNAASAGWAEYLPTFMSADGFDGWDGSMLLPGFGRGRLRCREGFCIANMGLGSFEGGE</sequence>
<proteinExistence type="predicted"/>
<feature type="compositionally biased region" description="Low complexity" evidence="7">
    <location>
        <begin position="28"/>
        <end position="38"/>
    </location>
</feature>
<protein>
    <recommendedName>
        <fullName evidence="8">Zn(2)-C6 fungal-type domain-containing protein</fullName>
    </recommendedName>
</protein>
<dbReference type="PROSITE" id="PS00463">
    <property type="entry name" value="ZN2_CY6_FUNGAL_1"/>
    <property type="match status" value="1"/>
</dbReference>
<dbReference type="InterPro" id="IPR001138">
    <property type="entry name" value="Zn2Cys6_DnaBD"/>
</dbReference>
<evidence type="ECO:0000256" key="5">
    <source>
        <dbReference type="ARBA" id="ARBA00023163"/>
    </source>
</evidence>
<keyword evidence="4" id="KW-0238">DNA-binding</keyword>
<dbReference type="InterPro" id="IPR051089">
    <property type="entry name" value="prtT"/>
</dbReference>
<dbReference type="Proteomes" id="UP000279259">
    <property type="component" value="Unassembled WGS sequence"/>
</dbReference>
<dbReference type="PANTHER" id="PTHR31845:SF19">
    <property type="entry name" value="TRANSCRIPTION FACTOR DOMAIN-CONTAINING PROTEIN"/>
    <property type="match status" value="1"/>
</dbReference>
<dbReference type="InterPro" id="IPR007219">
    <property type="entry name" value="XnlR_reg_dom"/>
</dbReference>
<accession>A0A427YQ57</accession>
<dbReference type="SUPFAM" id="SSF57701">
    <property type="entry name" value="Zn2/Cys6 DNA-binding domain"/>
    <property type="match status" value="1"/>
</dbReference>
<dbReference type="SMART" id="SM00066">
    <property type="entry name" value="GAL4"/>
    <property type="match status" value="1"/>
</dbReference>
<evidence type="ECO:0000256" key="3">
    <source>
        <dbReference type="ARBA" id="ARBA00023015"/>
    </source>
</evidence>
<gene>
    <name evidence="9" type="ORF">EHS25_007550</name>
</gene>
<reference evidence="9 10" key="1">
    <citation type="submission" date="2018-11" db="EMBL/GenBank/DDBJ databases">
        <title>Genome sequence of Saitozyma podzolica DSM 27192.</title>
        <authorList>
            <person name="Aliyu H."/>
            <person name="Gorte O."/>
            <person name="Ochsenreither K."/>
        </authorList>
    </citation>
    <scope>NUCLEOTIDE SEQUENCE [LARGE SCALE GENOMIC DNA]</scope>
    <source>
        <strain evidence="9 10">DSM 27192</strain>
    </source>
</reference>
<dbReference type="PANTHER" id="PTHR31845">
    <property type="entry name" value="FINGER DOMAIN PROTEIN, PUTATIVE-RELATED"/>
    <property type="match status" value="1"/>
</dbReference>
<dbReference type="Pfam" id="PF04082">
    <property type="entry name" value="Fungal_trans"/>
    <property type="match status" value="1"/>
</dbReference>
<feature type="compositionally biased region" description="Basic and acidic residues" evidence="7">
    <location>
        <begin position="376"/>
        <end position="390"/>
    </location>
</feature>
<evidence type="ECO:0000313" key="10">
    <source>
        <dbReference type="Proteomes" id="UP000279259"/>
    </source>
</evidence>
<feature type="region of interest" description="Disordered" evidence="7">
    <location>
        <begin position="1"/>
        <end position="138"/>
    </location>
</feature>
<evidence type="ECO:0000256" key="1">
    <source>
        <dbReference type="ARBA" id="ARBA00004123"/>
    </source>
</evidence>